<feature type="region of interest" description="Disordered" evidence="4">
    <location>
        <begin position="1"/>
        <end position="210"/>
    </location>
</feature>
<dbReference type="InterPro" id="IPR050781">
    <property type="entry name" value="CWC22_splicing_factor"/>
</dbReference>
<dbReference type="PANTHER" id="PTHR18034">
    <property type="entry name" value="CELL CYCLE CONTROL PROTEIN CWF22-RELATED"/>
    <property type="match status" value="1"/>
</dbReference>
<comment type="caution">
    <text evidence="6">The sequence shown here is derived from an EMBL/GenBank/DDBJ whole genome shotgun (WGS) entry which is preliminary data.</text>
</comment>
<keyword evidence="3" id="KW-0539">Nucleus</keyword>
<reference evidence="6 7" key="1">
    <citation type="submission" date="2023-01" db="EMBL/GenBank/DDBJ databases">
        <title>Analysis of 21 Apiospora genomes using comparative genomics revels a genus with tremendous synthesis potential of carbohydrate active enzymes and secondary metabolites.</title>
        <authorList>
            <person name="Sorensen T."/>
        </authorList>
    </citation>
    <scope>NUCLEOTIDE SEQUENCE [LARGE SCALE GENOMIC DNA]</scope>
    <source>
        <strain evidence="6 7">CBS 83171</strain>
    </source>
</reference>
<comment type="subcellular location">
    <subcellularLocation>
        <location evidence="1">Nucleus</location>
        <location evidence="1">Nucleolus</location>
    </subcellularLocation>
</comment>
<dbReference type="EMBL" id="JAQQWM010000008">
    <property type="protein sequence ID" value="KAK8053431.1"/>
    <property type="molecule type" value="Genomic_DNA"/>
</dbReference>
<sequence>MAPNNKLTLPATLLQKIDPHGAGSSSGRGGRGGRGGFRQQSSRQDQRKDQRVQKKQHQTFAQRPRPAAPIKAVRKRPQPVPVPRPKPAQIAGKDDQDDDDDDDGIDNPFSEDEEGASDAFESDEGGFDNPFSDDEEGASDAFESDEEDPPRRPGKGSDLPQPEKRKLDEEDAEIAALEKKLGLKKGKSSKAFDEDGLGDILGDIDEESDGDNIEAAIKTKRKAEADEWLAQKRRKAEAVAAQRDDDDEFEGFSGDDNDDEIQAKTAPVRQRENPFVAPATGVAKYVPPSLRKQAGSVDETEAQLRRRVQGLINRLTDESMVGILREFSGLYDKYARRSVTTVLIDLIIALVCSPEKRPDAFFAMVAGFVAGAQKTLADHVSELLIERLVLVFKEHHDSASGDHSDAASKHIMSLLAELYNMQVVASLLVFDYVRLFLGNLSELNTELLLKIIQSCGPALRREDPQSLKEIIDMVKPADLKNMSVRTSFMIEEMKKLQSSKSKAAARNKNITEQRTQIRKRIGALSGPREVRPLRIGLEDIENADTHGKWWVTGASWAGNNKTDASKQTLGKIEEDYDDTDDLLADNDDLGIPDLWQLAKAQGFNTDIKQRIFVALHSATGYENAELLITRLRLNKHQRKEIPEVIVRSGERLADYNPYYWLVASRFCIHREMAFQFRHSLTQRFRKMGEEIDMGDDLDEEEEDEEYTTQSLFNVSKFYGSLVANRSLSLDILKYRNLAALQEKTRWFVENLLVTVLQMAEKEEQLQSIFGTALQTELGLATGIVHILGKHVKKTKFLGTDKERIKANKRQCTLAIRIVEDVIKASGS</sequence>
<dbReference type="SMART" id="SM00543">
    <property type="entry name" value="MIF4G"/>
    <property type="match status" value="1"/>
</dbReference>
<evidence type="ECO:0000313" key="7">
    <source>
        <dbReference type="Proteomes" id="UP001446871"/>
    </source>
</evidence>
<evidence type="ECO:0000256" key="1">
    <source>
        <dbReference type="ARBA" id="ARBA00004604"/>
    </source>
</evidence>
<evidence type="ECO:0000259" key="5">
    <source>
        <dbReference type="PROSITE" id="PS51366"/>
    </source>
</evidence>
<evidence type="ECO:0000256" key="3">
    <source>
        <dbReference type="ARBA" id="ARBA00023242"/>
    </source>
</evidence>
<gene>
    <name evidence="6" type="ORF">PG996_012732</name>
</gene>
<evidence type="ECO:0000256" key="4">
    <source>
        <dbReference type="SAM" id="MobiDB-lite"/>
    </source>
</evidence>
<protein>
    <recommendedName>
        <fullName evidence="5">MI domain-containing protein</fullName>
    </recommendedName>
</protein>
<feature type="compositionally biased region" description="Gly residues" evidence="4">
    <location>
        <begin position="24"/>
        <end position="36"/>
    </location>
</feature>
<dbReference type="Pfam" id="PF02854">
    <property type="entry name" value="MIF4G"/>
    <property type="match status" value="1"/>
</dbReference>
<feature type="domain" description="MI" evidence="5">
    <location>
        <begin position="606"/>
        <end position="737"/>
    </location>
</feature>
<dbReference type="InterPro" id="IPR016024">
    <property type="entry name" value="ARM-type_fold"/>
</dbReference>
<feature type="compositionally biased region" description="Acidic residues" evidence="4">
    <location>
        <begin position="194"/>
        <end position="210"/>
    </location>
</feature>
<keyword evidence="7" id="KW-1185">Reference proteome</keyword>
<feature type="region of interest" description="Disordered" evidence="4">
    <location>
        <begin position="238"/>
        <end position="258"/>
    </location>
</feature>
<proteinExistence type="inferred from homology"/>
<dbReference type="InterPro" id="IPR003890">
    <property type="entry name" value="MIF4G-like_typ-3"/>
</dbReference>
<name>A0ABR1U3G0_9PEZI</name>
<dbReference type="Proteomes" id="UP001446871">
    <property type="component" value="Unassembled WGS sequence"/>
</dbReference>
<organism evidence="6 7">
    <name type="scientific">Apiospora saccharicola</name>
    <dbReference type="NCBI Taxonomy" id="335842"/>
    <lineage>
        <taxon>Eukaryota</taxon>
        <taxon>Fungi</taxon>
        <taxon>Dikarya</taxon>
        <taxon>Ascomycota</taxon>
        <taxon>Pezizomycotina</taxon>
        <taxon>Sordariomycetes</taxon>
        <taxon>Xylariomycetidae</taxon>
        <taxon>Amphisphaeriales</taxon>
        <taxon>Apiosporaceae</taxon>
        <taxon>Apiospora</taxon>
    </lineage>
</organism>
<comment type="similarity">
    <text evidence="2">Belongs to the CWC22 family.</text>
</comment>
<feature type="compositionally biased region" description="Acidic residues" evidence="4">
    <location>
        <begin position="95"/>
        <end position="148"/>
    </location>
</feature>
<accession>A0ABR1U3G0</accession>
<evidence type="ECO:0000313" key="6">
    <source>
        <dbReference type="EMBL" id="KAK8053431.1"/>
    </source>
</evidence>
<dbReference type="PROSITE" id="PS51366">
    <property type="entry name" value="MI"/>
    <property type="match status" value="1"/>
</dbReference>
<evidence type="ECO:0000256" key="2">
    <source>
        <dbReference type="ARBA" id="ARBA00006856"/>
    </source>
</evidence>
<dbReference type="SUPFAM" id="SSF48371">
    <property type="entry name" value="ARM repeat"/>
    <property type="match status" value="1"/>
</dbReference>
<dbReference type="InterPro" id="IPR003891">
    <property type="entry name" value="Initiation_fac_eIF4g_MI"/>
</dbReference>
<dbReference type="Gene3D" id="1.25.40.180">
    <property type="match status" value="1"/>
</dbReference>
<dbReference type="PANTHER" id="PTHR18034:SF4">
    <property type="entry name" value="NUCLEOLAR MIF4G DOMAIN-CONTAINING PROTEIN 1"/>
    <property type="match status" value="1"/>
</dbReference>
<feature type="compositionally biased region" description="Acidic residues" evidence="4">
    <location>
        <begin position="244"/>
        <end position="258"/>
    </location>
</feature>